<dbReference type="PRINTS" id="PR00344">
    <property type="entry name" value="BCTRLSENSOR"/>
</dbReference>
<dbReference type="Pfam" id="PF00989">
    <property type="entry name" value="PAS"/>
    <property type="match status" value="1"/>
</dbReference>
<feature type="domain" description="PAC" evidence="14">
    <location>
        <begin position="83"/>
        <end position="133"/>
    </location>
</feature>
<feature type="domain" description="PAS" evidence="13">
    <location>
        <begin position="6"/>
        <end position="76"/>
    </location>
</feature>
<dbReference type="AlphaFoldDB" id="A0A5M6D861"/>
<dbReference type="CDD" id="cd00082">
    <property type="entry name" value="HisKA"/>
    <property type="match status" value="1"/>
</dbReference>
<evidence type="ECO:0000256" key="1">
    <source>
        <dbReference type="ARBA" id="ARBA00000085"/>
    </source>
</evidence>
<dbReference type="PROSITE" id="PS50113">
    <property type="entry name" value="PAC"/>
    <property type="match status" value="1"/>
</dbReference>
<evidence type="ECO:0000256" key="3">
    <source>
        <dbReference type="ARBA" id="ARBA00022553"/>
    </source>
</evidence>
<evidence type="ECO:0000256" key="10">
    <source>
        <dbReference type="ARBA" id="ARBA00070616"/>
    </source>
</evidence>
<dbReference type="SUPFAM" id="SSF47384">
    <property type="entry name" value="Homodimeric domain of signal transducing histidine kinase"/>
    <property type="match status" value="1"/>
</dbReference>
<reference evidence="15 16" key="1">
    <citation type="submission" date="2019-08" db="EMBL/GenBank/DDBJ databases">
        <authorList>
            <person name="Dhanesh K."/>
            <person name="Kumar G."/>
            <person name="Sasikala C."/>
            <person name="Venkata Ramana C."/>
        </authorList>
    </citation>
    <scope>NUCLEOTIDE SEQUENCE [LARGE SCALE GENOMIC DNA]</scope>
    <source>
        <strain evidence="15 16">JC645</strain>
    </source>
</reference>
<dbReference type="Pfam" id="PF02518">
    <property type="entry name" value="HATPase_c"/>
    <property type="match status" value="1"/>
</dbReference>
<dbReference type="NCBIfam" id="TIGR00229">
    <property type="entry name" value="sensory_box"/>
    <property type="match status" value="1"/>
</dbReference>
<evidence type="ECO:0000259" key="13">
    <source>
        <dbReference type="PROSITE" id="PS50112"/>
    </source>
</evidence>
<dbReference type="SMART" id="SM00388">
    <property type="entry name" value="HisKA"/>
    <property type="match status" value="1"/>
</dbReference>
<evidence type="ECO:0000256" key="4">
    <source>
        <dbReference type="ARBA" id="ARBA00022679"/>
    </source>
</evidence>
<dbReference type="InterPro" id="IPR036097">
    <property type="entry name" value="HisK_dim/P_sf"/>
</dbReference>
<dbReference type="SMART" id="SM00091">
    <property type="entry name" value="PAS"/>
    <property type="match status" value="1"/>
</dbReference>
<name>A0A5M6D861_9BACT</name>
<organism evidence="15 16">
    <name type="scientific">Roseiconus nitratireducens</name>
    <dbReference type="NCBI Taxonomy" id="2605748"/>
    <lineage>
        <taxon>Bacteria</taxon>
        <taxon>Pseudomonadati</taxon>
        <taxon>Planctomycetota</taxon>
        <taxon>Planctomycetia</taxon>
        <taxon>Pirellulales</taxon>
        <taxon>Pirellulaceae</taxon>
        <taxon>Roseiconus</taxon>
    </lineage>
</organism>
<dbReference type="GO" id="GO:0000155">
    <property type="term" value="F:phosphorelay sensor kinase activity"/>
    <property type="evidence" value="ECO:0007669"/>
    <property type="project" value="InterPro"/>
</dbReference>
<dbReference type="Pfam" id="PF00512">
    <property type="entry name" value="HisKA"/>
    <property type="match status" value="1"/>
</dbReference>
<dbReference type="EC" id="2.7.13.3" evidence="2"/>
<protein>
    <recommendedName>
        <fullName evidence="10">Sensor protein FixL</fullName>
        <ecNumber evidence="2">2.7.13.3</ecNumber>
    </recommendedName>
</protein>
<keyword evidence="6" id="KW-0418">Kinase</keyword>
<dbReference type="GO" id="GO:0006355">
    <property type="term" value="P:regulation of DNA-templated transcription"/>
    <property type="evidence" value="ECO:0007669"/>
    <property type="project" value="InterPro"/>
</dbReference>
<dbReference type="Proteomes" id="UP000324479">
    <property type="component" value="Unassembled WGS sequence"/>
</dbReference>
<dbReference type="SUPFAM" id="SSF55874">
    <property type="entry name" value="ATPase domain of HSP90 chaperone/DNA topoisomerase II/histidine kinase"/>
    <property type="match status" value="1"/>
</dbReference>
<dbReference type="Gene3D" id="3.30.565.10">
    <property type="entry name" value="Histidine kinase-like ATPase, C-terminal domain"/>
    <property type="match status" value="1"/>
</dbReference>
<dbReference type="InterPro" id="IPR036890">
    <property type="entry name" value="HATPase_C_sf"/>
</dbReference>
<evidence type="ECO:0000313" key="16">
    <source>
        <dbReference type="Proteomes" id="UP000324479"/>
    </source>
</evidence>
<dbReference type="InterPro" id="IPR004358">
    <property type="entry name" value="Sig_transdc_His_kin-like_C"/>
</dbReference>
<evidence type="ECO:0000256" key="8">
    <source>
        <dbReference type="ARBA" id="ARBA00023012"/>
    </source>
</evidence>
<evidence type="ECO:0000256" key="2">
    <source>
        <dbReference type="ARBA" id="ARBA00012438"/>
    </source>
</evidence>
<accession>A0A5M6D861</accession>
<evidence type="ECO:0000259" key="14">
    <source>
        <dbReference type="PROSITE" id="PS50113"/>
    </source>
</evidence>
<dbReference type="PROSITE" id="PS50109">
    <property type="entry name" value="HIS_KIN"/>
    <property type="match status" value="1"/>
</dbReference>
<keyword evidence="16" id="KW-1185">Reference proteome</keyword>
<keyword evidence="11" id="KW-0175">Coiled coil</keyword>
<feature type="domain" description="Histidine kinase" evidence="12">
    <location>
        <begin position="171"/>
        <end position="376"/>
    </location>
</feature>
<comment type="function">
    <text evidence="9">Putative oxygen sensor; modulates the activity of FixJ, a transcriptional activator of nitrogen fixation fixK gene. FixL probably acts as a kinase that phosphorylates FixJ.</text>
</comment>
<dbReference type="InterPro" id="IPR035965">
    <property type="entry name" value="PAS-like_dom_sf"/>
</dbReference>
<keyword evidence="7" id="KW-0067">ATP-binding</keyword>
<dbReference type="Gene3D" id="1.10.287.130">
    <property type="match status" value="1"/>
</dbReference>
<dbReference type="InterPro" id="IPR003594">
    <property type="entry name" value="HATPase_dom"/>
</dbReference>
<keyword evidence="8" id="KW-0902">Two-component regulatory system</keyword>
<evidence type="ECO:0000313" key="15">
    <source>
        <dbReference type="EMBL" id="KAA5543738.1"/>
    </source>
</evidence>
<gene>
    <name evidence="15" type="ORF">FYK55_11160</name>
</gene>
<keyword evidence="5" id="KW-0547">Nucleotide-binding</keyword>
<keyword evidence="4" id="KW-0808">Transferase</keyword>
<dbReference type="PANTHER" id="PTHR43065:SF10">
    <property type="entry name" value="PEROXIDE STRESS-ACTIVATED HISTIDINE KINASE MAK3"/>
    <property type="match status" value="1"/>
</dbReference>
<evidence type="ECO:0000256" key="9">
    <source>
        <dbReference type="ARBA" id="ARBA00059827"/>
    </source>
</evidence>
<dbReference type="EMBL" id="VWOX01000005">
    <property type="protein sequence ID" value="KAA5543738.1"/>
    <property type="molecule type" value="Genomic_DNA"/>
</dbReference>
<dbReference type="InterPro" id="IPR013767">
    <property type="entry name" value="PAS_fold"/>
</dbReference>
<dbReference type="Gene3D" id="3.30.450.20">
    <property type="entry name" value="PAS domain"/>
    <property type="match status" value="1"/>
</dbReference>
<dbReference type="InterPro" id="IPR000700">
    <property type="entry name" value="PAS-assoc_C"/>
</dbReference>
<dbReference type="InterPro" id="IPR000014">
    <property type="entry name" value="PAS"/>
</dbReference>
<evidence type="ECO:0000256" key="6">
    <source>
        <dbReference type="ARBA" id="ARBA00022777"/>
    </source>
</evidence>
<dbReference type="FunFam" id="3.30.450.20:FF:000060">
    <property type="entry name" value="Sensor protein FixL"/>
    <property type="match status" value="1"/>
</dbReference>
<comment type="catalytic activity">
    <reaction evidence="1">
        <text>ATP + protein L-histidine = ADP + protein N-phospho-L-histidine.</text>
        <dbReference type="EC" id="2.7.13.3"/>
    </reaction>
</comment>
<dbReference type="GO" id="GO:0005524">
    <property type="term" value="F:ATP binding"/>
    <property type="evidence" value="ECO:0007669"/>
    <property type="project" value="UniProtKB-KW"/>
</dbReference>
<dbReference type="PANTHER" id="PTHR43065">
    <property type="entry name" value="SENSOR HISTIDINE KINASE"/>
    <property type="match status" value="1"/>
</dbReference>
<dbReference type="CDD" id="cd00130">
    <property type="entry name" value="PAS"/>
    <property type="match status" value="1"/>
</dbReference>
<keyword evidence="3" id="KW-0597">Phosphoprotein</keyword>
<comment type="caution">
    <text evidence="15">The sequence shown here is derived from an EMBL/GenBank/DDBJ whole genome shotgun (WGS) entry which is preliminary data.</text>
</comment>
<dbReference type="PROSITE" id="PS50112">
    <property type="entry name" value="PAS"/>
    <property type="match status" value="1"/>
</dbReference>
<dbReference type="InterPro" id="IPR003661">
    <property type="entry name" value="HisK_dim/P_dom"/>
</dbReference>
<dbReference type="RefSeq" id="WP_150076490.1">
    <property type="nucleotide sequence ID" value="NZ_VWOX01000005.1"/>
</dbReference>
<dbReference type="SUPFAM" id="SSF55785">
    <property type="entry name" value="PYP-like sensor domain (PAS domain)"/>
    <property type="match status" value="1"/>
</dbReference>
<feature type="coiled-coil region" evidence="11">
    <location>
        <begin position="121"/>
        <end position="162"/>
    </location>
</feature>
<sequence>MERKQQQALLAAIMESAVDAIIVISEQGVVLQVNPATERLFGFSPEEVIGQNVSMLMPPPYSQEHDQYLENYRQTGIAKIIGIGREVVGRRKDGSTFPMHLAVSKVQTEGLIRFAGIVRDITDLKRAEWELRELNEDLEQRVRERTEQLREAQADLVRAEKMATLGEVSGGIAHEIRNPLNALRTSAYYLRNVPSPTQEKIREHLRRIEHQVLIIDNVVTALTDVARLPDPKTEFCDLRRLICDALRSVRVDPAIHVCNDVPEDAPRIFADPNQIQIVLNNLVRNAIEAMPDGGSLTFRAVPAGPFLQLQVCDTGTGISAEHLGKILEPLYSTKTRGMGLGLSISKSILAKNGGALEVDSQVNQGTEFRIQLPTGRR</sequence>
<proteinExistence type="predicted"/>
<evidence type="ECO:0000256" key="11">
    <source>
        <dbReference type="SAM" id="Coils"/>
    </source>
</evidence>
<dbReference type="InterPro" id="IPR005467">
    <property type="entry name" value="His_kinase_dom"/>
</dbReference>
<evidence type="ECO:0000256" key="7">
    <source>
        <dbReference type="ARBA" id="ARBA00022840"/>
    </source>
</evidence>
<evidence type="ECO:0000256" key="5">
    <source>
        <dbReference type="ARBA" id="ARBA00022741"/>
    </source>
</evidence>
<dbReference type="SMART" id="SM00387">
    <property type="entry name" value="HATPase_c"/>
    <property type="match status" value="1"/>
</dbReference>
<evidence type="ECO:0000259" key="12">
    <source>
        <dbReference type="PROSITE" id="PS50109"/>
    </source>
</evidence>